<dbReference type="AlphaFoldDB" id="A9VDR3"/>
<name>A9VDR3_MONBE</name>
<dbReference type="PANTHER" id="PTHR31018">
    <property type="entry name" value="SPORULATION-SPECIFIC PROTEIN-RELATED"/>
    <property type="match status" value="1"/>
</dbReference>
<dbReference type="Proteomes" id="UP000001357">
    <property type="component" value="Unassembled WGS sequence"/>
</dbReference>
<dbReference type="GeneID" id="5896123"/>
<evidence type="ECO:0008006" key="9">
    <source>
        <dbReference type="Google" id="ProtNLM"/>
    </source>
</evidence>
<keyword evidence="5" id="KW-0325">Glycoprotein</keyword>
<dbReference type="InParanoid" id="A9VDR3"/>
<dbReference type="InterPro" id="IPR051648">
    <property type="entry name" value="CWI-Assembly_Regulator"/>
</dbReference>
<dbReference type="FunFam" id="3.80.20.20:FF:000032">
    <property type="entry name" value="Predicted protein"/>
    <property type="match status" value="1"/>
</dbReference>
<protein>
    <recommendedName>
        <fullName evidence="9">Receptor L-domain domain-containing protein</fullName>
    </recommendedName>
</protein>
<accession>A9VDR3</accession>
<dbReference type="eggNOG" id="ENOG502SD4U">
    <property type="taxonomic scope" value="Eukaryota"/>
</dbReference>
<evidence type="ECO:0000256" key="3">
    <source>
        <dbReference type="ARBA" id="ARBA00022525"/>
    </source>
</evidence>
<dbReference type="RefSeq" id="XP_001750863.1">
    <property type="nucleotide sequence ID" value="XM_001750811.1"/>
</dbReference>
<dbReference type="PANTHER" id="PTHR31018:SF3">
    <property type="entry name" value="RECEPTOR PROTEIN-TYROSINE KINASE"/>
    <property type="match status" value="1"/>
</dbReference>
<dbReference type="SUPFAM" id="SSF52058">
    <property type="entry name" value="L domain-like"/>
    <property type="match status" value="2"/>
</dbReference>
<keyword evidence="3" id="KW-0964">Secreted</keyword>
<dbReference type="KEGG" id="mbr:MONBRDRAFT_30356"/>
<dbReference type="Gene3D" id="3.80.20.20">
    <property type="entry name" value="Receptor L-domain"/>
    <property type="match status" value="2"/>
</dbReference>
<evidence type="ECO:0000313" key="8">
    <source>
        <dbReference type="Proteomes" id="UP000001357"/>
    </source>
</evidence>
<feature type="signal peptide" evidence="6">
    <location>
        <begin position="1"/>
        <end position="23"/>
    </location>
</feature>
<feature type="chain" id="PRO_5002745552" description="Receptor L-domain domain-containing protein" evidence="6">
    <location>
        <begin position="24"/>
        <end position="514"/>
    </location>
</feature>
<keyword evidence="4 6" id="KW-0732">Signal</keyword>
<organism evidence="7 8">
    <name type="scientific">Monosiga brevicollis</name>
    <name type="common">Choanoflagellate</name>
    <dbReference type="NCBI Taxonomy" id="81824"/>
    <lineage>
        <taxon>Eukaryota</taxon>
        <taxon>Choanoflagellata</taxon>
        <taxon>Craspedida</taxon>
        <taxon>Salpingoecidae</taxon>
        <taxon>Monosiga</taxon>
    </lineage>
</organism>
<gene>
    <name evidence="7" type="ORF">MONBRDRAFT_30356</name>
</gene>
<evidence type="ECO:0000313" key="7">
    <source>
        <dbReference type="EMBL" id="EDQ84367.1"/>
    </source>
</evidence>
<dbReference type="InterPro" id="IPR036941">
    <property type="entry name" value="Rcpt_L-dom_sf"/>
</dbReference>
<evidence type="ECO:0000256" key="2">
    <source>
        <dbReference type="ARBA" id="ARBA00022512"/>
    </source>
</evidence>
<keyword evidence="8" id="KW-1185">Reference proteome</keyword>
<dbReference type="EMBL" id="CH991589">
    <property type="protein sequence ID" value="EDQ84367.1"/>
    <property type="molecule type" value="Genomic_DNA"/>
</dbReference>
<keyword evidence="2" id="KW-0134">Cell wall</keyword>
<evidence type="ECO:0000256" key="4">
    <source>
        <dbReference type="ARBA" id="ARBA00022729"/>
    </source>
</evidence>
<comment type="subcellular location">
    <subcellularLocation>
        <location evidence="1">Secreted</location>
        <location evidence="1">Cell wall</location>
    </subcellularLocation>
</comment>
<proteinExistence type="predicted"/>
<evidence type="ECO:0000256" key="5">
    <source>
        <dbReference type="ARBA" id="ARBA00023180"/>
    </source>
</evidence>
<evidence type="ECO:0000256" key="1">
    <source>
        <dbReference type="ARBA" id="ARBA00004191"/>
    </source>
</evidence>
<evidence type="ECO:0000256" key="6">
    <source>
        <dbReference type="SAM" id="SignalP"/>
    </source>
</evidence>
<reference evidence="7 8" key="1">
    <citation type="journal article" date="2008" name="Nature">
        <title>The genome of the choanoflagellate Monosiga brevicollis and the origin of metazoans.</title>
        <authorList>
            <consortium name="JGI Sequencing"/>
            <person name="King N."/>
            <person name="Westbrook M.J."/>
            <person name="Young S.L."/>
            <person name="Kuo A."/>
            <person name="Abedin M."/>
            <person name="Chapman J."/>
            <person name="Fairclough S."/>
            <person name="Hellsten U."/>
            <person name="Isogai Y."/>
            <person name="Letunic I."/>
            <person name="Marr M."/>
            <person name="Pincus D."/>
            <person name="Putnam N."/>
            <person name="Rokas A."/>
            <person name="Wright K.J."/>
            <person name="Zuzow R."/>
            <person name="Dirks W."/>
            <person name="Good M."/>
            <person name="Goodstein D."/>
            <person name="Lemons D."/>
            <person name="Li W."/>
            <person name="Lyons J.B."/>
            <person name="Morris A."/>
            <person name="Nichols S."/>
            <person name="Richter D.J."/>
            <person name="Salamov A."/>
            <person name="Bork P."/>
            <person name="Lim W.A."/>
            <person name="Manning G."/>
            <person name="Miller W.T."/>
            <person name="McGinnis W."/>
            <person name="Shapiro H."/>
            <person name="Tjian R."/>
            <person name="Grigoriev I.V."/>
            <person name="Rokhsar D."/>
        </authorList>
    </citation>
    <scope>NUCLEOTIDE SEQUENCE [LARGE SCALE GENOMIC DNA]</scope>
    <source>
        <strain evidence="8">MX1 / ATCC 50154</strain>
    </source>
</reference>
<sequence length="514" mass="54477">MAWRGVRLLQLLAAVLLIGGIRALVLDGHLIVDDSGRLHVNCSKRVLVDGVDVVAQLGALKQNATAAFSDWTTPTAMTSTSTPAATPVAGSSVEDVTVGVDDGGGLHLNGSTVLFNGIDVRAELLLLRAQIELLVPALTSSPPGVMANSPTVQAEMTLDPLGNVILNSSRSGKVSVNGLPLLDELAILQQAVAALAGRTTSIFTSSPAPTTTSLEPVISPNISSCSLSNVPAGVTEIRGDLILSGCSALLASDLLVLVELRNVTGNVRIERNGALVNLNGLASLSVIGGYLHISNNYQLTNINGLAALSSIGKQLYILANVKLTNLHGLQALTRIGAFLTLGMNHVLQDLAGLEQLKHVNEYVRIENHDSLSNLNGFAGLTHIGNYLLIYNNKALQHLDGLGNLKAIQTDLDVKSNDNLTVISGFDKLPQLGSDMSVRPCQNFSIRPFPLLQHNDRLSLLAGFESLTSITSFELRTKLDDANFLARYRTQHNKTLVLADGGKQAQNTKDQQKGS</sequence>